<feature type="domain" description="VWFA" evidence="1">
    <location>
        <begin position="158"/>
        <end position="261"/>
    </location>
</feature>
<dbReference type="Proteomes" id="UP000682733">
    <property type="component" value="Unassembled WGS sequence"/>
</dbReference>
<proteinExistence type="predicted"/>
<evidence type="ECO:0000313" key="2">
    <source>
        <dbReference type="EMBL" id="CAF0725644.1"/>
    </source>
</evidence>
<reference evidence="3" key="1">
    <citation type="submission" date="2021-02" db="EMBL/GenBank/DDBJ databases">
        <authorList>
            <person name="Nowell W R."/>
        </authorList>
    </citation>
    <scope>NUCLEOTIDE SEQUENCE</scope>
</reference>
<evidence type="ECO:0000313" key="4">
    <source>
        <dbReference type="Proteomes" id="UP000682733"/>
    </source>
</evidence>
<dbReference type="Pfam" id="PF13768">
    <property type="entry name" value="VWA_3"/>
    <property type="match status" value="1"/>
</dbReference>
<sequence length="272" mass="29967">MVNLNSLLDGSYEIEAYALGTVPLLLLQRFQITIINGVLNVSTVDVQATTLHVTIKRNDRPLNGARVLGTFTNTQARSFNLDGQTNNEGVITIVLPQGTIQNFAAEKDKVEVKKVGNITVLSPAPTPAGVPRPPKCIIIDVDSSSFSSSVNPINKKARVVILGDISGSMSSGTKMDILRRSFQEIFDKCQKNGWNVSLASWDTETDWCTEKWIQPNQIADVRKWIESQQPRGGNDMKTAIENCMERYADATDVYVMCDGDITPFVVHHGEPD</sequence>
<dbReference type="Gene3D" id="3.40.50.410">
    <property type="entry name" value="von Willebrand factor, type A domain"/>
    <property type="match status" value="1"/>
</dbReference>
<evidence type="ECO:0000313" key="3">
    <source>
        <dbReference type="EMBL" id="CAF3498982.1"/>
    </source>
</evidence>
<comment type="caution">
    <text evidence="3">The sequence shown here is derived from an EMBL/GenBank/DDBJ whole genome shotgun (WGS) entry which is preliminary data.</text>
</comment>
<name>A0A8S2GG99_9BILA</name>
<dbReference type="InterPro" id="IPR002035">
    <property type="entry name" value="VWF_A"/>
</dbReference>
<dbReference type="Proteomes" id="UP000677228">
    <property type="component" value="Unassembled WGS sequence"/>
</dbReference>
<protein>
    <recommendedName>
        <fullName evidence="1">VWFA domain-containing protein</fullName>
    </recommendedName>
</protein>
<dbReference type="EMBL" id="CAJNOK010000053">
    <property type="protein sequence ID" value="CAF0725644.1"/>
    <property type="molecule type" value="Genomic_DNA"/>
</dbReference>
<dbReference type="AlphaFoldDB" id="A0A8S2GG99"/>
<gene>
    <name evidence="2" type="ORF">OVA965_LOCUS405</name>
    <name evidence="3" type="ORF">TMI583_LOCUS405</name>
</gene>
<evidence type="ECO:0000259" key="1">
    <source>
        <dbReference type="Pfam" id="PF13768"/>
    </source>
</evidence>
<accession>A0A8S2GG99</accession>
<dbReference type="SUPFAM" id="SSF53300">
    <property type="entry name" value="vWA-like"/>
    <property type="match status" value="1"/>
</dbReference>
<dbReference type="EMBL" id="CAJOBA010000053">
    <property type="protein sequence ID" value="CAF3498982.1"/>
    <property type="molecule type" value="Genomic_DNA"/>
</dbReference>
<organism evidence="3 4">
    <name type="scientific">Didymodactylos carnosus</name>
    <dbReference type="NCBI Taxonomy" id="1234261"/>
    <lineage>
        <taxon>Eukaryota</taxon>
        <taxon>Metazoa</taxon>
        <taxon>Spiralia</taxon>
        <taxon>Gnathifera</taxon>
        <taxon>Rotifera</taxon>
        <taxon>Eurotatoria</taxon>
        <taxon>Bdelloidea</taxon>
        <taxon>Philodinida</taxon>
        <taxon>Philodinidae</taxon>
        <taxon>Didymodactylos</taxon>
    </lineage>
</organism>
<dbReference type="InterPro" id="IPR036465">
    <property type="entry name" value="vWFA_dom_sf"/>
</dbReference>